<evidence type="ECO:0000313" key="2">
    <source>
        <dbReference type="EMBL" id="EME36216.1"/>
    </source>
</evidence>
<proteinExistence type="predicted"/>
<evidence type="ECO:0000256" key="1">
    <source>
        <dbReference type="SAM" id="MobiDB-lite"/>
    </source>
</evidence>
<dbReference type="EMBL" id="ANHZ02000017">
    <property type="protein sequence ID" value="EME36216.1"/>
    <property type="molecule type" value="Genomic_DNA"/>
</dbReference>
<feature type="region of interest" description="Disordered" evidence="1">
    <location>
        <begin position="1"/>
        <end position="29"/>
    </location>
</feature>
<name>M2XAV3_9MICC</name>
<keyword evidence="3" id="KW-1185">Reference proteome</keyword>
<dbReference type="AlphaFoldDB" id="M2XAV3"/>
<gene>
    <name evidence="2" type="ORF">C884_00695</name>
</gene>
<sequence length="49" mass="4930">MGRPCTAAAPILPGEPAAHRNRGSTGSGTVRLRPSACCLFPGPCARLGP</sequence>
<comment type="caution">
    <text evidence="2">The sequence shown here is derived from an EMBL/GenBank/DDBJ whole genome shotgun (WGS) entry which is preliminary data.</text>
</comment>
<organism evidence="2 3">
    <name type="scientific">Kocuria palustris PEL</name>
    <dbReference type="NCBI Taxonomy" id="1236550"/>
    <lineage>
        <taxon>Bacteria</taxon>
        <taxon>Bacillati</taxon>
        <taxon>Actinomycetota</taxon>
        <taxon>Actinomycetes</taxon>
        <taxon>Micrococcales</taxon>
        <taxon>Micrococcaceae</taxon>
        <taxon>Kocuria</taxon>
    </lineage>
</organism>
<protein>
    <submittedName>
        <fullName evidence="2">Uncharacterized protein</fullName>
    </submittedName>
</protein>
<reference evidence="2 3" key="1">
    <citation type="journal article" date="2014" name="Genome Announc.">
        <title>Draft Genome Sequence of Kocuria palustris PEL.</title>
        <authorList>
            <person name="Sharma G."/>
            <person name="Khatri I."/>
            <person name="Subramanian S."/>
        </authorList>
    </citation>
    <scope>NUCLEOTIDE SEQUENCE [LARGE SCALE GENOMIC DNA]</scope>
    <source>
        <strain evidence="2 3">PEL</strain>
    </source>
</reference>
<evidence type="ECO:0000313" key="3">
    <source>
        <dbReference type="Proteomes" id="UP000009877"/>
    </source>
</evidence>
<accession>M2XAV3</accession>
<dbReference type="Proteomes" id="UP000009877">
    <property type="component" value="Unassembled WGS sequence"/>
</dbReference>